<comment type="subcellular location">
    <subcellularLocation>
        <location evidence="1">Membrane</location>
        <topology evidence="1">Multi-pass membrane protein</topology>
    </subcellularLocation>
</comment>
<evidence type="ECO:0000256" key="8">
    <source>
        <dbReference type="ARBA" id="ARBA00023136"/>
    </source>
</evidence>
<dbReference type="Gene3D" id="2.60.220.50">
    <property type="match status" value="1"/>
</dbReference>
<dbReference type="Gene3D" id="4.10.1240.10">
    <property type="entry name" value="GPCR, family 2, extracellular hormone receptor domain"/>
    <property type="match status" value="1"/>
</dbReference>
<dbReference type="GO" id="GO:0004930">
    <property type="term" value="F:G protein-coupled receptor activity"/>
    <property type="evidence" value="ECO:0007669"/>
    <property type="project" value="UniProtKB-KW"/>
</dbReference>
<feature type="transmembrane region" description="Helical" evidence="13">
    <location>
        <begin position="609"/>
        <end position="632"/>
    </location>
</feature>
<dbReference type="InterPro" id="IPR000203">
    <property type="entry name" value="GPS"/>
</dbReference>
<dbReference type="InterPro" id="IPR036445">
    <property type="entry name" value="GPCR_2_extracell_dom_sf"/>
</dbReference>
<dbReference type="InterPro" id="IPR008077">
    <property type="entry name" value="GPCR_2_brain_angio_inhib"/>
</dbReference>
<dbReference type="SMART" id="SM00303">
    <property type="entry name" value="GPS"/>
    <property type="match status" value="1"/>
</dbReference>
<dbReference type="PANTHER" id="PTHR12011:SF347">
    <property type="entry name" value="FI21270P1-RELATED"/>
    <property type="match status" value="1"/>
</dbReference>
<dbReference type="PROSITE" id="PS50227">
    <property type="entry name" value="G_PROTEIN_RECEP_F2_3"/>
    <property type="match status" value="1"/>
</dbReference>
<dbReference type="InterPro" id="IPR046338">
    <property type="entry name" value="GAIN_dom_sf"/>
</dbReference>
<dbReference type="PROSITE" id="PS50261">
    <property type="entry name" value="G_PROTEIN_RECEP_F2_4"/>
    <property type="match status" value="1"/>
</dbReference>
<feature type="domain" description="G-protein coupled receptors family 2 profile 1" evidence="15">
    <location>
        <begin position="25"/>
        <end position="78"/>
    </location>
</feature>
<evidence type="ECO:0000313" key="18">
    <source>
        <dbReference type="Proteomes" id="UP000005408"/>
    </source>
</evidence>
<evidence type="ECO:0000313" key="17">
    <source>
        <dbReference type="EnsemblMetazoa" id="G5772.1:cds"/>
    </source>
</evidence>
<dbReference type="Pfam" id="PF02793">
    <property type="entry name" value="HRM"/>
    <property type="match status" value="1"/>
</dbReference>
<evidence type="ECO:0000256" key="13">
    <source>
        <dbReference type="SAM" id="Phobius"/>
    </source>
</evidence>
<protein>
    <submittedName>
        <fullName evidence="17">Uncharacterized protein</fullName>
    </submittedName>
</protein>
<dbReference type="InterPro" id="IPR057244">
    <property type="entry name" value="GAIN_B"/>
</dbReference>
<accession>A0A8W8NGZ1</accession>
<dbReference type="InterPro" id="IPR000832">
    <property type="entry name" value="GPCR_2_secretin-like"/>
</dbReference>
<evidence type="ECO:0000256" key="12">
    <source>
        <dbReference type="ARBA" id="ARBA00023224"/>
    </source>
</evidence>
<reference evidence="17" key="1">
    <citation type="submission" date="2022-08" db="UniProtKB">
        <authorList>
            <consortium name="EnsemblMetazoa"/>
        </authorList>
    </citation>
    <scope>IDENTIFICATION</scope>
    <source>
        <strain evidence="17">05x7-T-G4-1.051#20</strain>
    </source>
</reference>
<comment type="similarity">
    <text evidence="2">Belongs to the G-protein coupled receptor 2 family. Adhesion G-protein coupled receptor (ADGR) subfamily.</text>
</comment>
<keyword evidence="12" id="KW-0807">Transducer</keyword>
<dbReference type="Pfam" id="PF01825">
    <property type="entry name" value="GPS"/>
    <property type="match status" value="1"/>
</dbReference>
<feature type="transmembrane region" description="Helical" evidence="13">
    <location>
        <begin position="539"/>
        <end position="564"/>
    </location>
</feature>
<keyword evidence="5" id="KW-0677">Repeat</keyword>
<evidence type="ECO:0000256" key="1">
    <source>
        <dbReference type="ARBA" id="ARBA00004141"/>
    </source>
</evidence>
<dbReference type="PRINTS" id="PR01694">
    <property type="entry name" value="BAIPRECURSOR"/>
</dbReference>
<evidence type="ECO:0000256" key="6">
    <source>
        <dbReference type="ARBA" id="ARBA00022989"/>
    </source>
</evidence>
<dbReference type="SMART" id="SM00008">
    <property type="entry name" value="HormR"/>
    <property type="match status" value="1"/>
</dbReference>
<evidence type="ECO:0000256" key="11">
    <source>
        <dbReference type="ARBA" id="ARBA00023180"/>
    </source>
</evidence>
<evidence type="ECO:0000259" key="16">
    <source>
        <dbReference type="PROSITE" id="PS50261"/>
    </source>
</evidence>
<keyword evidence="11" id="KW-0325">Glycoprotein</keyword>
<dbReference type="FunFam" id="1.20.1070.10:FF:000058">
    <property type="entry name" value="Adhesion G protein-coupled receptor F5"/>
    <property type="match status" value="1"/>
</dbReference>
<feature type="domain" description="G-protein coupled receptors family 2 profile 2" evidence="16">
    <location>
        <begin position="384"/>
        <end position="633"/>
    </location>
</feature>
<dbReference type="InterPro" id="IPR017981">
    <property type="entry name" value="GPCR_2-like_7TM"/>
</dbReference>
<evidence type="ECO:0000256" key="10">
    <source>
        <dbReference type="ARBA" id="ARBA00023170"/>
    </source>
</evidence>
<dbReference type="PANTHER" id="PTHR12011">
    <property type="entry name" value="ADHESION G-PROTEIN COUPLED RECEPTOR"/>
    <property type="match status" value="1"/>
</dbReference>
<dbReference type="SUPFAM" id="SSF81321">
    <property type="entry name" value="Family A G protein-coupled receptor-like"/>
    <property type="match status" value="1"/>
</dbReference>
<dbReference type="GO" id="GO:0005886">
    <property type="term" value="C:plasma membrane"/>
    <property type="evidence" value="ECO:0007669"/>
    <property type="project" value="UniProtKB-SubCell"/>
</dbReference>
<dbReference type="CDD" id="cd15040">
    <property type="entry name" value="7tmB2_Adhesion"/>
    <property type="match status" value="1"/>
</dbReference>
<dbReference type="Gene3D" id="1.20.1070.10">
    <property type="entry name" value="Rhodopsin 7-helix transmembrane proteins"/>
    <property type="match status" value="1"/>
</dbReference>
<evidence type="ECO:0000256" key="3">
    <source>
        <dbReference type="ARBA" id="ARBA00022692"/>
    </source>
</evidence>
<feature type="transmembrane region" description="Helical" evidence="13">
    <location>
        <begin position="499"/>
        <end position="519"/>
    </location>
</feature>
<evidence type="ECO:0000256" key="7">
    <source>
        <dbReference type="ARBA" id="ARBA00023040"/>
    </source>
</evidence>
<evidence type="ECO:0000256" key="9">
    <source>
        <dbReference type="ARBA" id="ARBA00023157"/>
    </source>
</evidence>
<dbReference type="GO" id="GO:0007166">
    <property type="term" value="P:cell surface receptor signaling pathway"/>
    <property type="evidence" value="ECO:0007669"/>
    <property type="project" value="InterPro"/>
</dbReference>
<dbReference type="Gene3D" id="1.25.40.610">
    <property type="match status" value="1"/>
</dbReference>
<keyword evidence="3 13" id="KW-0812">Transmembrane</keyword>
<evidence type="ECO:0000259" key="15">
    <source>
        <dbReference type="PROSITE" id="PS50227"/>
    </source>
</evidence>
<dbReference type="AlphaFoldDB" id="A0A8W8NGZ1"/>
<keyword evidence="6 13" id="KW-1133">Transmembrane helix</keyword>
<keyword evidence="7" id="KW-0297">G-protein coupled receptor</keyword>
<sequence>MYRAAVLYAVPEMDKWAIKLKQKKCESEWSEGVLWNAILAGTTKLEPCPAKQKGTAKRYCEPIGVWKSPSFINCVSETFTNVSLLLDVLIEDGIQDTKNVQSKVNNALQMMRNITSPTSELGAGDLSSSLDILEKIVDLINSTGSTIETEVFYGVIDNVVSANNSESWKTVSDKTEKDGSSILKNVDRLIEIVLQRDDITPTHFRGSNYELTINQTRIDETGIRFPDVPANNMSGSSEQISTFLELPKQEKKVKNDIYYVAIIYKTISDILPFDLDKDQSKRSLDHTSREKEFVNSPVVSLTTQNDVGLLVPPLNLSFEHIQNESSKMYAVCVSWNFTVSKWTERGCKVSQSDHKRTVCQCNHLTNFAILMRPYSLATEDKQSLKTMSLVGVILSISFTVLTCVIYILTWRYIKSDQNIIMMNLCGSLILSYVIFSSAVEQTGHEGICIAITAIIHYLFLVTFFSMLGMGVYYFMSITVTYYVMYVANNFKARSRVHWFLLAIWGIPIILTTATLGAFWGKGYHLESFCWLSPDSGSLYMFIVPVCLISVVNVVIIVTLVRVLCGSKAMAKSSLQEKALSALRSLGTLLPVLGVTWLFGILAVNEKADVFQYIFVIANSLQGFFIFLSHVLLNQKVMQGLRNKYPALSTLASKNERGKNETTSVSKSQSTCKPDASLVETKKQSIFDKTHSKKVKKSESFIAETTLTTDCPLSTGHDKNSVMPDIYK</sequence>
<keyword evidence="18" id="KW-1185">Reference proteome</keyword>
<dbReference type="SUPFAM" id="SSF111418">
    <property type="entry name" value="Hormone receptor domain"/>
    <property type="match status" value="1"/>
</dbReference>
<feature type="transmembrane region" description="Helical" evidence="13">
    <location>
        <begin position="419"/>
        <end position="439"/>
    </location>
</feature>
<evidence type="ECO:0000259" key="14">
    <source>
        <dbReference type="PROSITE" id="PS50221"/>
    </source>
</evidence>
<name>A0A8W8NGZ1_MAGGI</name>
<feature type="transmembrane region" description="Helical" evidence="13">
    <location>
        <begin position="389"/>
        <end position="413"/>
    </location>
</feature>
<dbReference type="EnsemblMetazoa" id="G5772.1">
    <property type="protein sequence ID" value="G5772.1:cds"/>
    <property type="gene ID" value="G5772"/>
</dbReference>
<proteinExistence type="inferred from homology"/>
<keyword evidence="8 13" id="KW-0472">Membrane</keyword>
<dbReference type="InterPro" id="IPR001879">
    <property type="entry name" value="GPCR_2_extracellular_dom"/>
</dbReference>
<keyword evidence="9" id="KW-1015">Disulfide bond</keyword>
<evidence type="ECO:0000256" key="4">
    <source>
        <dbReference type="ARBA" id="ARBA00022729"/>
    </source>
</evidence>
<evidence type="ECO:0000256" key="2">
    <source>
        <dbReference type="ARBA" id="ARBA00007343"/>
    </source>
</evidence>
<dbReference type="PROSITE" id="PS50221">
    <property type="entry name" value="GAIN_B"/>
    <property type="match status" value="1"/>
</dbReference>
<dbReference type="PRINTS" id="PR00249">
    <property type="entry name" value="GPCRSECRETIN"/>
</dbReference>
<organism evidence="17 18">
    <name type="scientific">Magallana gigas</name>
    <name type="common">Pacific oyster</name>
    <name type="synonym">Crassostrea gigas</name>
    <dbReference type="NCBI Taxonomy" id="29159"/>
    <lineage>
        <taxon>Eukaryota</taxon>
        <taxon>Metazoa</taxon>
        <taxon>Spiralia</taxon>
        <taxon>Lophotrochozoa</taxon>
        <taxon>Mollusca</taxon>
        <taxon>Bivalvia</taxon>
        <taxon>Autobranchia</taxon>
        <taxon>Pteriomorphia</taxon>
        <taxon>Ostreida</taxon>
        <taxon>Ostreoidea</taxon>
        <taxon>Ostreidae</taxon>
        <taxon>Magallana</taxon>
    </lineage>
</organism>
<evidence type="ECO:0000256" key="5">
    <source>
        <dbReference type="ARBA" id="ARBA00022737"/>
    </source>
</evidence>
<dbReference type="Proteomes" id="UP000005408">
    <property type="component" value="Unassembled WGS sequence"/>
</dbReference>
<feature type="domain" description="GAIN-B" evidence="14">
    <location>
        <begin position="209"/>
        <end position="377"/>
    </location>
</feature>
<keyword evidence="10" id="KW-0675">Receptor</keyword>
<keyword evidence="4" id="KW-0732">Signal</keyword>
<dbReference type="Pfam" id="PF00002">
    <property type="entry name" value="7tm_2"/>
    <property type="match status" value="1"/>
</dbReference>
<feature type="transmembrane region" description="Helical" evidence="13">
    <location>
        <begin position="585"/>
        <end position="603"/>
    </location>
</feature>